<accession>A0A319B375</accession>
<evidence type="ECO:0008006" key="3">
    <source>
        <dbReference type="Google" id="ProtNLM"/>
    </source>
</evidence>
<sequence length="664" mass="74540">MTTASSRFDAESWSGRPLNVVYAGVTELICDNSGGRVAIAVRNLTDLVDFLVCTWHAPRPNVSDYATGAIVAELKRYREKHAEKIVSAALHQSLVSRCPSLCSRLWSELDIVPLVLEHKDREKRHDDQGELATFSGWHKKELDEQADSMVRKCIQSFGIGHVLHNNINFDGSVDVDRGYHAHLARAEDYEKTVDPATWSLAQHFAQDLRVREVKVAFFSMTYQGRPDVPTRHALSRFTKSLGAPLKWFVSKPQPGMIPLVRKMQDTLEGLGDPLSDITVNDELLMLDFAYANARKYWLCENGPLRPRAEGGVDVVIIDSAPLLTLALLSKQQDPKRPVIFESSLQPQGDSLNDPNSPQSRAWDFIRARLTHVDLVVSLLPKELAPRIMPEENVGYMSFTIDQLDGQNKLLTGWDVGFYGREFSALCRSLQMSIIHYPKEHYILHLSQFRPGDGTSCLLHSYQKFCDTYVREHPGQQVPKLLICHPRPFRTPKSSFFYDVAMSQIDSSESLSASVCIIPIGAVDQMWNAVLTNARALVQLSTLHGIPEVLLGAIQKGTPVISTRGAELFPFVHESENAILVDKGDKDGIARHFYRIFSDEKFSQRKAAPALKRLPDEHTTVGNAVSWLYLASKLSRGDKFEPRGRGIFKLAREEAGDNGYDWHAV</sequence>
<reference evidence="1" key="1">
    <citation type="submission" date="2016-12" db="EMBL/GenBank/DDBJ databases">
        <title>The genomes of Aspergillus section Nigri reveals drivers in fungal speciation.</title>
        <authorList>
            <consortium name="DOE Joint Genome Institute"/>
            <person name="Vesth T.C."/>
            <person name="Nybo J."/>
            <person name="Theobald S."/>
            <person name="Brandl J."/>
            <person name="Frisvad J.C."/>
            <person name="Nielsen K.F."/>
            <person name="Lyhne E.K."/>
            <person name="Kogle M.E."/>
            <person name="Kuo A."/>
            <person name="Riley R."/>
            <person name="Clum A."/>
            <person name="Nolan M."/>
            <person name="Lipzen A."/>
            <person name="Salamov A."/>
            <person name="Henrissat B."/>
            <person name="Wiebenga A."/>
            <person name="De Vries R.P."/>
            <person name="Grigoriev I.V."/>
            <person name="Mortensen U.H."/>
            <person name="Andersen M.R."/>
            <person name="Baker S.E."/>
        </authorList>
    </citation>
    <scope>NUCLEOTIDE SEQUENCE [LARGE SCALE GENOMIC DNA]</scope>
    <source>
        <strain evidence="1">CBS 113365</strain>
    </source>
</reference>
<protein>
    <recommendedName>
        <fullName evidence="3">Heat shock trehalose synthase</fullName>
    </recommendedName>
</protein>
<dbReference type="EMBL" id="KZ821631">
    <property type="protein sequence ID" value="PYH67197.1"/>
    <property type="molecule type" value="Genomic_DNA"/>
</dbReference>
<dbReference type="OrthoDB" id="937291at2759"/>
<name>A0A319B375_ASPVC</name>
<keyword evidence="2" id="KW-1185">Reference proteome</keyword>
<dbReference type="GeneID" id="37217299"/>
<dbReference type="AlphaFoldDB" id="A0A319B375"/>
<evidence type="ECO:0000313" key="2">
    <source>
        <dbReference type="Proteomes" id="UP000248405"/>
    </source>
</evidence>
<evidence type="ECO:0000313" key="1">
    <source>
        <dbReference type="EMBL" id="PYH67197.1"/>
    </source>
</evidence>
<organism evidence="1 2">
    <name type="scientific">Aspergillus vadensis (strain CBS 113365 / IMI 142717 / IBT 24658)</name>
    <dbReference type="NCBI Taxonomy" id="1448311"/>
    <lineage>
        <taxon>Eukaryota</taxon>
        <taxon>Fungi</taxon>
        <taxon>Dikarya</taxon>
        <taxon>Ascomycota</taxon>
        <taxon>Pezizomycotina</taxon>
        <taxon>Eurotiomycetes</taxon>
        <taxon>Eurotiomycetidae</taxon>
        <taxon>Eurotiales</taxon>
        <taxon>Aspergillaceae</taxon>
        <taxon>Aspergillus</taxon>
        <taxon>Aspergillus subgen. Circumdati</taxon>
    </lineage>
</organism>
<proteinExistence type="predicted"/>
<dbReference type="Gene3D" id="3.40.50.2000">
    <property type="entry name" value="Glycogen Phosphorylase B"/>
    <property type="match status" value="2"/>
</dbReference>
<dbReference type="RefSeq" id="XP_025560991.1">
    <property type="nucleotide sequence ID" value="XM_025712707.1"/>
</dbReference>
<dbReference type="InterPro" id="IPR052078">
    <property type="entry name" value="Trehalose_Metab_GTase"/>
</dbReference>
<dbReference type="PANTHER" id="PTHR47779:SF2">
    <property type="entry name" value="SHOCK TREHALOSE SYNTHASE, PUTATIVE (AFU_ORTHOLOGUE AFUA_5G14780)-RELATED"/>
    <property type="match status" value="1"/>
</dbReference>
<gene>
    <name evidence="1" type="ORF">BO88DRAFT_489472</name>
</gene>
<dbReference type="PANTHER" id="PTHR47779">
    <property type="entry name" value="SYNTHASE (CCG-9), PUTATIVE (AFU_ORTHOLOGUE AFUA_3G12100)-RELATED"/>
    <property type="match status" value="1"/>
</dbReference>
<dbReference type="SUPFAM" id="SSF53756">
    <property type="entry name" value="UDP-Glycosyltransferase/glycogen phosphorylase"/>
    <property type="match status" value="1"/>
</dbReference>
<dbReference type="Proteomes" id="UP000248405">
    <property type="component" value="Unassembled WGS sequence"/>
</dbReference>